<dbReference type="EMBL" id="CP071696">
    <property type="protein sequence ID" value="QTX04066.1"/>
    <property type="molecule type" value="Genomic_DNA"/>
</dbReference>
<proteinExistence type="predicted"/>
<feature type="transmembrane region" description="Helical" evidence="1">
    <location>
        <begin position="138"/>
        <end position="159"/>
    </location>
</feature>
<sequence length="195" mass="19417">MNPHRLLAAYAVLYAATLLVAGSPWTALAAVALGAGVLAVGLGVQASFGGRARAPGPLGVRLIAVTAALEGVALAAALVLGAVTGVWWPALPIVLSAVTVHVLVLGASIRRPLDAWLGVCLLAATVAAWLWSAGALPTVWPLAGAAASGACLAYAIVLARAARAARAAPASVPGVDELQADDAADEAHEQQDLHP</sequence>
<accession>A0A975FN49</accession>
<gene>
    <name evidence="2" type="ORF">G127AT_12295</name>
</gene>
<keyword evidence="1" id="KW-1133">Transmembrane helix</keyword>
<keyword evidence="3" id="KW-1185">Reference proteome</keyword>
<reference evidence="2" key="1">
    <citation type="submission" date="2021-03" db="EMBL/GenBank/DDBJ databases">
        <title>Agromyces archimandritus sp. nov., isolated from the cockroach Archimandrita tessellata.</title>
        <authorList>
            <person name="Guzman J."/>
            <person name="Ortuzar M."/>
            <person name="Poehlein A."/>
            <person name="Daniel R."/>
            <person name="Trujillo M."/>
            <person name="Vilcinskas A."/>
        </authorList>
    </citation>
    <scope>NUCLEOTIDE SEQUENCE</scope>
    <source>
        <strain evidence="2">G127AT</strain>
    </source>
</reference>
<evidence type="ECO:0000256" key="1">
    <source>
        <dbReference type="SAM" id="Phobius"/>
    </source>
</evidence>
<feature type="transmembrane region" description="Helical" evidence="1">
    <location>
        <begin position="31"/>
        <end position="48"/>
    </location>
</feature>
<dbReference type="Proteomes" id="UP000671914">
    <property type="component" value="Chromosome"/>
</dbReference>
<feature type="transmembrane region" description="Helical" evidence="1">
    <location>
        <begin position="60"/>
        <end position="80"/>
    </location>
</feature>
<feature type="transmembrane region" description="Helical" evidence="1">
    <location>
        <begin position="86"/>
        <end position="106"/>
    </location>
</feature>
<keyword evidence="1" id="KW-0472">Membrane</keyword>
<protein>
    <submittedName>
        <fullName evidence="2">Uncharacterized protein</fullName>
    </submittedName>
</protein>
<evidence type="ECO:0000313" key="2">
    <source>
        <dbReference type="EMBL" id="QTX04066.1"/>
    </source>
</evidence>
<name>A0A975FN49_9MICO</name>
<organism evidence="2 3">
    <name type="scientific">Agromyces archimandritae</name>
    <dbReference type="NCBI Taxonomy" id="2781962"/>
    <lineage>
        <taxon>Bacteria</taxon>
        <taxon>Bacillati</taxon>
        <taxon>Actinomycetota</taxon>
        <taxon>Actinomycetes</taxon>
        <taxon>Micrococcales</taxon>
        <taxon>Microbacteriaceae</taxon>
        <taxon>Agromyces</taxon>
    </lineage>
</organism>
<keyword evidence="1" id="KW-0812">Transmembrane</keyword>
<evidence type="ECO:0000313" key="3">
    <source>
        <dbReference type="Proteomes" id="UP000671914"/>
    </source>
</evidence>
<dbReference type="AlphaFoldDB" id="A0A975FN49"/>
<dbReference type="RefSeq" id="WP_210897292.1">
    <property type="nucleotide sequence ID" value="NZ_CP071696.1"/>
</dbReference>
<feature type="transmembrane region" description="Helical" evidence="1">
    <location>
        <begin position="113"/>
        <end position="132"/>
    </location>
</feature>
<dbReference type="KEGG" id="aarc:G127AT_12295"/>